<name>A0A0L7LRW1_OPEBR</name>
<keyword evidence="3" id="KW-0863">Zinc-finger</keyword>
<evidence type="ECO:0000256" key="3">
    <source>
        <dbReference type="ARBA" id="ARBA00022771"/>
    </source>
</evidence>
<evidence type="ECO:0000256" key="1">
    <source>
        <dbReference type="ARBA" id="ARBA00004123"/>
    </source>
</evidence>
<comment type="subcellular location">
    <subcellularLocation>
        <location evidence="1">Nucleus</location>
    </subcellularLocation>
</comment>
<dbReference type="PANTHER" id="PTHR46481:SF10">
    <property type="entry name" value="ZINC FINGER BED DOMAIN-CONTAINING PROTEIN 39"/>
    <property type="match status" value="1"/>
</dbReference>
<keyword evidence="4" id="KW-0862">Zinc</keyword>
<keyword evidence="5" id="KW-0539">Nucleus</keyword>
<evidence type="ECO:0000256" key="5">
    <source>
        <dbReference type="ARBA" id="ARBA00023242"/>
    </source>
</evidence>
<dbReference type="AlphaFoldDB" id="A0A0L7LRW1"/>
<dbReference type="SUPFAM" id="SSF53098">
    <property type="entry name" value="Ribonuclease H-like"/>
    <property type="match status" value="1"/>
</dbReference>
<dbReference type="PANTHER" id="PTHR46481">
    <property type="entry name" value="ZINC FINGER BED DOMAIN-CONTAINING PROTEIN 4"/>
    <property type="match status" value="1"/>
</dbReference>
<organism evidence="6 7">
    <name type="scientific">Operophtera brumata</name>
    <name type="common">Winter moth</name>
    <name type="synonym">Phalaena brumata</name>
    <dbReference type="NCBI Taxonomy" id="104452"/>
    <lineage>
        <taxon>Eukaryota</taxon>
        <taxon>Metazoa</taxon>
        <taxon>Ecdysozoa</taxon>
        <taxon>Arthropoda</taxon>
        <taxon>Hexapoda</taxon>
        <taxon>Insecta</taxon>
        <taxon>Pterygota</taxon>
        <taxon>Neoptera</taxon>
        <taxon>Endopterygota</taxon>
        <taxon>Lepidoptera</taxon>
        <taxon>Glossata</taxon>
        <taxon>Ditrysia</taxon>
        <taxon>Geometroidea</taxon>
        <taxon>Geometridae</taxon>
        <taxon>Larentiinae</taxon>
        <taxon>Operophtera</taxon>
    </lineage>
</organism>
<dbReference type="InterPro" id="IPR052035">
    <property type="entry name" value="ZnF_BED_domain_contain"/>
</dbReference>
<sequence length="300" mass="33898">MTAHYIVEEPATITIGSDLLGCVSMPQRHTAENMSTKMKTVLDEYDLGQRVAVIVTDNAHNMTAALRVGGWRFWGCFAHSLNLIVQAGVKEIEETGRNVRAIVTFFRRSAHASAQLKATQERMGLSMLKLKIDVPTRWNSTMLMLQRFVTTKMAIISTMAIINVGHASPNLENITNTEWIVIEQIIELLEIFDIITQVISSEKKFTASTVILFHKQICRHLTQSLARPDLMPATGQVARKMQTECESRFELLEDSEMVAQSTILDPRFKKLGFIRETKYSKAIEALVRMVSRIDLDTNLI</sequence>
<evidence type="ECO:0000313" key="7">
    <source>
        <dbReference type="Proteomes" id="UP000037510"/>
    </source>
</evidence>
<evidence type="ECO:0008006" key="8">
    <source>
        <dbReference type="Google" id="ProtNLM"/>
    </source>
</evidence>
<dbReference type="InterPro" id="IPR012337">
    <property type="entry name" value="RNaseH-like_sf"/>
</dbReference>
<evidence type="ECO:0000313" key="6">
    <source>
        <dbReference type="EMBL" id="KOB78200.1"/>
    </source>
</evidence>
<comment type="caution">
    <text evidence="6">The sequence shown here is derived from an EMBL/GenBank/DDBJ whole genome shotgun (WGS) entry which is preliminary data.</text>
</comment>
<proteinExistence type="predicted"/>
<dbReference type="GO" id="GO:0005634">
    <property type="term" value="C:nucleus"/>
    <property type="evidence" value="ECO:0007669"/>
    <property type="project" value="UniProtKB-SubCell"/>
</dbReference>
<reference evidence="6 7" key="1">
    <citation type="journal article" date="2015" name="Genome Biol. Evol.">
        <title>The genome of winter moth (Operophtera brumata) provides a genomic perspective on sexual dimorphism and phenology.</title>
        <authorList>
            <person name="Derks M.F."/>
            <person name="Smit S."/>
            <person name="Salis L."/>
            <person name="Schijlen E."/>
            <person name="Bossers A."/>
            <person name="Mateman C."/>
            <person name="Pijl A.S."/>
            <person name="de Ridder D."/>
            <person name="Groenen M.A."/>
            <person name="Visser M.E."/>
            <person name="Megens H.J."/>
        </authorList>
    </citation>
    <scope>NUCLEOTIDE SEQUENCE [LARGE SCALE GENOMIC DNA]</scope>
    <source>
        <strain evidence="6">WM2013NL</strain>
        <tissue evidence="6">Head and thorax</tissue>
    </source>
</reference>
<evidence type="ECO:0000256" key="4">
    <source>
        <dbReference type="ARBA" id="ARBA00022833"/>
    </source>
</evidence>
<dbReference type="Proteomes" id="UP000037510">
    <property type="component" value="Unassembled WGS sequence"/>
</dbReference>
<protein>
    <recommendedName>
        <fullName evidence="8">Zinc finger BED domain-containing protein 4</fullName>
    </recommendedName>
</protein>
<dbReference type="STRING" id="104452.A0A0L7LRW1"/>
<evidence type="ECO:0000256" key="2">
    <source>
        <dbReference type="ARBA" id="ARBA00022723"/>
    </source>
</evidence>
<keyword evidence="7" id="KW-1185">Reference proteome</keyword>
<dbReference type="EMBL" id="JTDY01000225">
    <property type="protein sequence ID" value="KOB78200.1"/>
    <property type="molecule type" value="Genomic_DNA"/>
</dbReference>
<keyword evidence="2" id="KW-0479">Metal-binding</keyword>
<accession>A0A0L7LRW1</accession>
<gene>
    <name evidence="6" type="ORF">OBRU01_02883</name>
</gene>
<dbReference type="GO" id="GO:0008270">
    <property type="term" value="F:zinc ion binding"/>
    <property type="evidence" value="ECO:0007669"/>
    <property type="project" value="UniProtKB-KW"/>
</dbReference>